<dbReference type="PANTHER" id="PTHR31378">
    <property type="entry name" value="EGF-LIKE DOMAIN-CONTAINING PROTEIN-RELATED-RELATED"/>
    <property type="match status" value="1"/>
</dbReference>
<dbReference type="InterPro" id="IPR013783">
    <property type="entry name" value="Ig-like_fold"/>
</dbReference>
<dbReference type="PROSITE" id="PS01186">
    <property type="entry name" value="EGF_2"/>
    <property type="match status" value="1"/>
</dbReference>
<dbReference type="Gene3D" id="2.60.40.10">
    <property type="entry name" value="Immunoglobulins"/>
    <property type="match status" value="3"/>
</dbReference>
<dbReference type="AlphaFoldDB" id="D3B899"/>
<name>D3B899_HETP5</name>
<dbReference type="EMBL" id="ADBJ01000020">
    <property type="protein sequence ID" value="EFA82267.1"/>
    <property type="molecule type" value="Genomic_DNA"/>
</dbReference>
<evidence type="ECO:0000259" key="2">
    <source>
        <dbReference type="PROSITE" id="PS01186"/>
    </source>
</evidence>
<organism evidence="3 4">
    <name type="scientific">Heterostelium pallidum (strain ATCC 26659 / Pp 5 / PN500)</name>
    <name type="common">Cellular slime mold</name>
    <name type="synonym">Polysphondylium pallidum</name>
    <dbReference type="NCBI Taxonomy" id="670386"/>
    <lineage>
        <taxon>Eukaryota</taxon>
        <taxon>Amoebozoa</taxon>
        <taxon>Evosea</taxon>
        <taxon>Eumycetozoa</taxon>
        <taxon>Dictyostelia</taxon>
        <taxon>Acytosteliales</taxon>
        <taxon>Acytosteliaceae</taxon>
        <taxon>Heterostelium</taxon>
    </lineage>
</organism>
<comment type="caution">
    <text evidence="3">The sequence shown here is derived from an EMBL/GenBank/DDBJ whole genome shotgun (WGS) entry which is preliminary data.</text>
</comment>
<evidence type="ECO:0000313" key="4">
    <source>
        <dbReference type="Proteomes" id="UP000001396"/>
    </source>
</evidence>
<keyword evidence="1" id="KW-0812">Transmembrane</keyword>
<evidence type="ECO:0000256" key="1">
    <source>
        <dbReference type="SAM" id="Phobius"/>
    </source>
</evidence>
<feature type="transmembrane region" description="Helical" evidence="1">
    <location>
        <begin position="1072"/>
        <end position="1094"/>
    </location>
</feature>
<dbReference type="InterPro" id="IPR014756">
    <property type="entry name" value="Ig_E-set"/>
</dbReference>
<keyword evidence="1" id="KW-0472">Membrane</keyword>
<dbReference type="Proteomes" id="UP000001396">
    <property type="component" value="Unassembled WGS sequence"/>
</dbReference>
<dbReference type="InterPro" id="IPR002909">
    <property type="entry name" value="IPT_dom"/>
</dbReference>
<keyword evidence="4" id="KW-1185">Reference proteome</keyword>
<dbReference type="SUPFAM" id="SSF56436">
    <property type="entry name" value="C-type lectin-like"/>
    <property type="match status" value="1"/>
</dbReference>
<gene>
    <name evidence="3" type="ORF">PPL_04690</name>
</gene>
<dbReference type="InterPro" id="IPR000742">
    <property type="entry name" value="EGF"/>
</dbReference>
<protein>
    <submittedName>
        <fullName evidence="3">EGF-like domain-containing protein</fullName>
    </submittedName>
</protein>
<dbReference type="Pfam" id="PF01833">
    <property type="entry name" value="TIG"/>
    <property type="match status" value="2"/>
</dbReference>
<dbReference type="InterPro" id="IPR016186">
    <property type="entry name" value="C-type_lectin-like/link_sf"/>
</dbReference>
<dbReference type="InParanoid" id="D3B899"/>
<proteinExistence type="predicted"/>
<dbReference type="CDD" id="cd00603">
    <property type="entry name" value="IPT_PCSR"/>
    <property type="match status" value="2"/>
</dbReference>
<evidence type="ECO:0000313" key="3">
    <source>
        <dbReference type="EMBL" id="EFA82267.1"/>
    </source>
</evidence>
<dbReference type="PANTHER" id="PTHR31378:SF14">
    <property type="entry name" value="EGF-LIKE DOMAIN-CONTAINING PROTEIN"/>
    <property type="match status" value="1"/>
</dbReference>
<feature type="domain" description="EGF-like" evidence="2">
    <location>
        <begin position="826"/>
        <end position="837"/>
    </location>
</feature>
<sequence length="1115" mass="123504">MVWQSLACNRLPAEFLLTLVGSDSSYTNAKVDCESRTKNSLKGLKHRYLFTVNTRQEFEFIATSDPDFVSQNSFWIAAASSSDDRNGPEAGMVFYEAQNERCSGYCLWGNGEPYYSTSLEYYVHYDKNRKSWNNNENSFIRLPYVCEYGNLDDIIPLSAPTTGGQVVFTIPISITFYDNDIFKINMTKLSNPSIVMSCTNPVPSYSKGTVVCDVPAGTGIWNVTLTKNDVQYASSLYSYQRPLVQFIIPDFVKNEVLIYGLNFGNEMYAKPSFTFKDSRSNCTNVVKMYDGSYKCTLPSLTSFDILLPLTVEVDKLNSTFFKVPTSYESGRFISYWHTLSTYDEAVQITRNMSINGIYSTLTYFNTKAEQDFTAIVFPYTNMDIPDLGVWTSLYCNSTLSIVSLYGADVGKELFPYSQYAPTFNLAAPYIFVYSFGNQTLLPTLQPNRNTEHNFIYEYYVKAPNYAANLTHTLGTQGGLVNVYLQELMTPGYRYFTLNGQSYPITSNPENPVYSIQIPAGYGGPYPLVVGVVSSLGNVTTTSTSNYVAYLTPNLNSISPSSVPTSGGIVVLTGSNLYNNESMIRVYFNGVSLPVTFKTPHTQVAVVIPPGAGFSTTYIRFNGINTGSVPFGYTAPLITNSSTIFAIGGPITITGENFYIDPALIFVWIDGVNCDSVKILEVDQTISCISRPTNKNIVDIVVAANYSSSAPFSKAVSEPKNPLVLVASQGQKNRQTLITIFGNYFFGDNLTITIGGEKCDQPTFINSTTLTCLFAGNAPQPDIYQPLFVNVTSNDLSGGAFVFNYKQDKACEIVCKHGTCDTETGTCRCEAGWTDMGCGTPTTPGGKPTENNGTTVNPANVNFTSAITHLREVGPTGLIIKTVPLSTIIWARNNVTGEYTGTFKNETVVIRMNVTIYENPTVVNFAGQDIYIQSNSSKFVVHLTNWTFSERLNDLQVIFLSKTDESIENGCKRIQTESTSVDDQYQIVAGDSVLQAKFASYLFIDNRIVRSRRFVLGEEDPIVVENKKPGVYALATAVVISYFEKDATFDPSFNSLLTSNYGSGECKDDNWKMIVIIVCTVVPGVAIIAALSIYLRKRYKKKQYLKDMNRKLKALN</sequence>
<dbReference type="InterPro" id="IPR016187">
    <property type="entry name" value="CTDL_fold"/>
</dbReference>
<dbReference type="GeneID" id="31360177"/>
<dbReference type="RefSeq" id="XP_020434384.1">
    <property type="nucleotide sequence ID" value="XM_020575589.1"/>
</dbReference>
<dbReference type="CDD" id="cd00037">
    <property type="entry name" value="CLECT"/>
    <property type="match status" value="1"/>
</dbReference>
<reference evidence="3 4" key="1">
    <citation type="journal article" date="2011" name="Genome Res.">
        <title>Phylogeny-wide analysis of social amoeba genomes highlights ancient origins for complex intercellular communication.</title>
        <authorList>
            <person name="Heidel A.J."/>
            <person name="Lawal H.M."/>
            <person name="Felder M."/>
            <person name="Schilde C."/>
            <person name="Helps N.R."/>
            <person name="Tunggal B."/>
            <person name="Rivero F."/>
            <person name="John U."/>
            <person name="Schleicher M."/>
            <person name="Eichinger L."/>
            <person name="Platzer M."/>
            <person name="Noegel A.A."/>
            <person name="Schaap P."/>
            <person name="Gloeckner G."/>
        </authorList>
    </citation>
    <scope>NUCLEOTIDE SEQUENCE [LARGE SCALE GENOMIC DNA]</scope>
    <source>
        <strain evidence="4">ATCC 26659 / Pp 5 / PN500</strain>
    </source>
</reference>
<dbReference type="OMA" id="TANNGHI"/>
<accession>D3B899</accession>
<dbReference type="SUPFAM" id="SSF81296">
    <property type="entry name" value="E set domains"/>
    <property type="match status" value="3"/>
</dbReference>
<dbReference type="Gene3D" id="3.10.100.10">
    <property type="entry name" value="Mannose-Binding Protein A, subunit A"/>
    <property type="match status" value="1"/>
</dbReference>
<keyword evidence="1" id="KW-1133">Transmembrane helix</keyword>